<proteinExistence type="predicted"/>
<dbReference type="AlphaFoldDB" id="T0KLA5"/>
<organism evidence="2 3">
    <name type="scientific">Colletotrichum gloeosporioides (strain Cg-14)</name>
    <name type="common">Anthracnose fungus</name>
    <name type="synonym">Glomerella cingulata</name>
    <dbReference type="NCBI Taxonomy" id="1237896"/>
    <lineage>
        <taxon>Eukaryota</taxon>
        <taxon>Fungi</taxon>
        <taxon>Dikarya</taxon>
        <taxon>Ascomycota</taxon>
        <taxon>Pezizomycotina</taxon>
        <taxon>Sordariomycetes</taxon>
        <taxon>Hypocreomycetidae</taxon>
        <taxon>Glomerellales</taxon>
        <taxon>Glomerellaceae</taxon>
        <taxon>Colletotrichum</taxon>
        <taxon>Colletotrichum gloeosporioides species complex</taxon>
    </lineage>
</organism>
<accession>T0KLA5</accession>
<sequence>MHDERGEVEVPRGWVGWWEKDPGSGGGEG</sequence>
<evidence type="ECO:0000313" key="2">
    <source>
        <dbReference type="EMBL" id="EQB53448.1"/>
    </source>
</evidence>
<feature type="region of interest" description="Disordered" evidence="1">
    <location>
        <begin position="1"/>
        <end position="29"/>
    </location>
</feature>
<dbReference type="Proteomes" id="UP000015530">
    <property type="component" value="Unassembled WGS sequence"/>
</dbReference>
<feature type="compositionally biased region" description="Basic and acidic residues" evidence="1">
    <location>
        <begin position="1"/>
        <end position="10"/>
    </location>
</feature>
<protein>
    <submittedName>
        <fullName evidence="2">Uncharacterized protein</fullName>
    </submittedName>
</protein>
<evidence type="ECO:0000313" key="3">
    <source>
        <dbReference type="Proteomes" id="UP000015530"/>
    </source>
</evidence>
<comment type="caution">
    <text evidence="2">The sequence shown here is derived from an EMBL/GenBank/DDBJ whole genome shotgun (WGS) entry which is preliminary data.</text>
</comment>
<dbReference type="HOGENOM" id="CLU_3410631_0_0_1"/>
<name>T0KLA5_COLGC</name>
<evidence type="ECO:0000256" key="1">
    <source>
        <dbReference type="SAM" id="MobiDB-lite"/>
    </source>
</evidence>
<dbReference type="EMBL" id="AMYD01001367">
    <property type="protein sequence ID" value="EQB53448.1"/>
    <property type="molecule type" value="Genomic_DNA"/>
</dbReference>
<reference evidence="3" key="1">
    <citation type="journal article" date="2013" name="Mol. Plant Microbe Interact.">
        <title>Global aspects of pacC regulation of pathogenicity genes in Colletotrichum gloeosporioides as revealed by transcriptome analysis.</title>
        <authorList>
            <person name="Alkan N."/>
            <person name="Meng X."/>
            <person name="Friedlander G."/>
            <person name="Reuveni E."/>
            <person name="Sukno S."/>
            <person name="Sherman A."/>
            <person name="Thon M."/>
            <person name="Fluhr R."/>
            <person name="Prusky D."/>
        </authorList>
    </citation>
    <scope>NUCLEOTIDE SEQUENCE [LARGE SCALE GENOMIC DNA]</scope>
    <source>
        <strain evidence="3">Cg-14</strain>
    </source>
</reference>
<gene>
    <name evidence="2" type="ORF">CGLO_06825</name>
</gene>